<dbReference type="RefSeq" id="YP_009099790.1">
    <property type="nucleotide sequence ID" value="NC_025429.1"/>
</dbReference>
<sequence>MVNVTPISPIVPGDTSVGDSVAKANDVFSRIVEQGQAVNGLLIDVGDKASLQTSIKTNLVAAINEILVRFNDGFLVENITGLLADLDTTNKTNLVGAINEVVGDVGDLDALQSVNKSSIVAAINEILTENAGVGNLQNLSTIDKSNIVSAINELSLSIGSFSNLSGYQDIVSAINEISDDIGDRDELETTVKNNLVVAINEIVSKYELFVAKDGSTAFTGNVNLDNHKVINLAPGTNPNDAVTVAQIPELVKLGDVDSLSTSTKENAVLAINEVVGYIGQLNLLNTTVKTNIVAAINEIVANIDYQDMQTKLSGETLIKFGSTVNSDHDQTFDFRSSSVTGPTSYDLRIIRESGSNGEARIIQNGSGQTFISTNDEINGVIDRIRVNADVGNPFEIYKDGVWVAVATGGASLPLVGGTMTGPIQFNKILSSNNILMDLQQGYAIYSDDVGTYDSSVSRLWIDGPSIGEIHIGPKTTGNLRGIELRTDRLDVTGEIFSSSDITLLSDERVKSEIETIDDGLEKVYAMRGVHYIKDGKFSTGVIAQELEKIAPELVKDAGELKAVNYPQLTAYLIEAVKDLVDQVNDLNRRIITLENNQ</sequence>
<dbReference type="PANTHER" id="PTHR13029:SF18">
    <property type="entry name" value="MYELIN REGULATORY FACTOR HOMOLOG 1"/>
    <property type="match status" value="1"/>
</dbReference>
<dbReference type="GO" id="GO:0016540">
    <property type="term" value="P:protein autoprocessing"/>
    <property type="evidence" value="ECO:0007669"/>
    <property type="project" value="TreeGrafter"/>
</dbReference>
<dbReference type="InterPro" id="IPR051577">
    <property type="entry name" value="MRF-like"/>
</dbReference>
<evidence type="ECO:0000313" key="5">
    <source>
        <dbReference type="Proteomes" id="UP000204140"/>
    </source>
</evidence>
<keyword evidence="2" id="KW-0946">Virion</keyword>
<dbReference type="EMBL" id="KM199770">
    <property type="protein sequence ID" value="AIK68264.1"/>
    <property type="molecule type" value="Genomic_DNA"/>
</dbReference>
<dbReference type="Pfam" id="PF13884">
    <property type="entry name" value="Peptidase_S74"/>
    <property type="match status" value="1"/>
</dbReference>
<name>A0A076YNA4_9CAUD</name>
<dbReference type="GO" id="GO:0003700">
    <property type="term" value="F:DNA-binding transcription factor activity"/>
    <property type="evidence" value="ECO:0007669"/>
    <property type="project" value="TreeGrafter"/>
</dbReference>
<protein>
    <recommendedName>
        <fullName evidence="3">Peptidase S74 domain-containing protein</fullName>
    </recommendedName>
</protein>
<dbReference type="PANTHER" id="PTHR13029">
    <property type="match status" value="1"/>
</dbReference>
<evidence type="ECO:0000259" key="3">
    <source>
        <dbReference type="PROSITE" id="PS51688"/>
    </source>
</evidence>
<dbReference type="GO" id="GO:0045893">
    <property type="term" value="P:positive regulation of DNA-templated transcription"/>
    <property type="evidence" value="ECO:0007669"/>
    <property type="project" value="TreeGrafter"/>
</dbReference>
<reference evidence="4 5" key="1">
    <citation type="submission" date="2014-07" db="EMBL/GenBank/DDBJ databases">
        <title>Isolation and characterization of Rhizobium leguminosarum phages from western Canadian soils and complete genome sequences of rhizobiophages vB_RleS_L338C and vB_RleM_P10VF.</title>
        <authorList>
            <person name="Restrepo-Cordoba M."/>
            <person name="Halmillawewa A.P."/>
            <person name="Perry B."/>
            <person name="Hynes M.F."/>
            <person name="Yost C.K."/>
        </authorList>
    </citation>
    <scope>NUCLEOTIDE SEQUENCE [LARGE SCALE GENOMIC DNA]</scope>
</reference>
<dbReference type="KEGG" id="vg:22109600"/>
<dbReference type="PROSITE" id="PS51688">
    <property type="entry name" value="ICA"/>
    <property type="match status" value="1"/>
</dbReference>
<keyword evidence="5" id="KW-1185">Reference proteome</keyword>
<proteinExistence type="predicted"/>
<dbReference type="GO" id="GO:0043565">
    <property type="term" value="F:sequence-specific DNA binding"/>
    <property type="evidence" value="ECO:0007669"/>
    <property type="project" value="TreeGrafter"/>
</dbReference>
<keyword evidence="2" id="KW-1227">Viral tail protein</keyword>
<dbReference type="GO" id="GO:0098015">
    <property type="term" value="C:virus tail"/>
    <property type="evidence" value="ECO:0007669"/>
    <property type="project" value="UniProtKB-KW"/>
</dbReference>
<feature type="domain" description="Peptidase S74" evidence="3">
    <location>
        <begin position="505"/>
        <end position="590"/>
    </location>
</feature>
<dbReference type="GeneID" id="22109600"/>
<gene>
    <name evidence="4" type="ORF">P10VF_051</name>
</gene>
<accession>A0A076YNA4</accession>
<dbReference type="Proteomes" id="UP000204140">
    <property type="component" value="Segment"/>
</dbReference>
<organism evidence="4 5">
    <name type="scientific">Rhizobium phage vB_RleM_P10VF</name>
    <dbReference type="NCBI Taxonomy" id="1527770"/>
    <lineage>
        <taxon>Viruses</taxon>
        <taxon>Duplodnaviria</taxon>
        <taxon>Heunggongvirae</taxon>
        <taxon>Uroviricota</taxon>
        <taxon>Caudoviricetes</taxon>
        <taxon>Pootjesviridae</taxon>
        <taxon>Innesvirus</taxon>
        <taxon>Innesvirus P10VF</taxon>
    </lineage>
</organism>
<dbReference type="InterPro" id="IPR030392">
    <property type="entry name" value="S74_ICA"/>
</dbReference>
<evidence type="ECO:0000256" key="1">
    <source>
        <dbReference type="ARBA" id="ARBA00004328"/>
    </source>
</evidence>
<evidence type="ECO:0000313" key="4">
    <source>
        <dbReference type="EMBL" id="AIK68264.1"/>
    </source>
</evidence>
<evidence type="ECO:0000256" key="2">
    <source>
        <dbReference type="ARBA" id="ARBA00022732"/>
    </source>
</evidence>
<comment type="subcellular location">
    <subcellularLocation>
        <location evidence="1">Virion</location>
    </subcellularLocation>
</comment>